<dbReference type="GO" id="GO:0000398">
    <property type="term" value="P:mRNA splicing, via spliceosome"/>
    <property type="evidence" value="ECO:0007669"/>
    <property type="project" value="TreeGrafter"/>
</dbReference>
<organism evidence="3">
    <name type="scientific">Spongospora subterranea</name>
    <dbReference type="NCBI Taxonomy" id="70186"/>
    <lineage>
        <taxon>Eukaryota</taxon>
        <taxon>Sar</taxon>
        <taxon>Rhizaria</taxon>
        <taxon>Endomyxa</taxon>
        <taxon>Phytomyxea</taxon>
        <taxon>Plasmodiophorida</taxon>
        <taxon>Plasmodiophoridae</taxon>
        <taxon>Spongospora</taxon>
    </lineage>
</organism>
<dbReference type="InterPro" id="IPR007708">
    <property type="entry name" value="DBR1_C"/>
</dbReference>
<reference evidence="3" key="1">
    <citation type="submission" date="2015-04" db="EMBL/GenBank/DDBJ databases">
        <title>The genome sequence of the plant pathogenic Rhizarian Plasmodiophora brassicae reveals insights in its biotrophic life cycle and the origin of chitin synthesis.</title>
        <authorList>
            <person name="Schwelm A."/>
            <person name="Fogelqvist J."/>
            <person name="Knaust A."/>
            <person name="Julke S."/>
            <person name="Lilja T."/>
            <person name="Dhandapani V."/>
            <person name="Bonilla-Rosso G."/>
            <person name="Karlsson M."/>
            <person name="Shevchenko A."/>
            <person name="Choi S.R."/>
            <person name="Kim H.G."/>
            <person name="Park J.Y."/>
            <person name="Lim Y.P."/>
            <person name="Ludwig-Muller J."/>
            <person name="Dixelius C."/>
        </authorList>
    </citation>
    <scope>NUCLEOTIDE SEQUENCE</scope>
    <source>
        <tissue evidence="3">Potato root galls</tissue>
    </source>
</reference>
<keyword evidence="1" id="KW-0472">Membrane</keyword>
<accession>A0A0H5R924</accession>
<sequence length="399" mass="45453">MLIAIAAGVMGEWAAVHRQILKQTRKTGRRPDLLLVPGNSIPARNAGDLAQTHMCDKFQSRHSFYKYYARESTSPCPTIVVGGEHDPSNYLFEMYFGGWLAPRIYYLGASGCVRFGGLRIAGISGVYDQERFDTGYHEPFPLRADDLRTFPFTRQAELFKLRQISGGVDLVLSYDWPTGVTRHLDDDGGSLFERYPHVAGGNGRAVGNPHLDSVLKHLQPQYWIAGRHYVDFTSRIEHDSEQVLKASMFLCAERSARKKVSVRYLELPDIEGSDHVLSYDPEWLTIQRLTTPLLSTNILAPLLTTSDLTPAQFSSERRAVEREFAGDYVIPPNFERTVKPHRFNHDRLCLHKAKKKRFMPSLSIQKLSLLPFFLIFMFFFVFLFSILHSYVTVILTSTI</sequence>
<proteinExistence type="predicted"/>
<dbReference type="EMBL" id="HACM01004447">
    <property type="protein sequence ID" value="CRZ04889.1"/>
    <property type="molecule type" value="Transcribed_RNA"/>
</dbReference>
<name>A0A0H5R924_9EUKA</name>
<keyword evidence="1" id="KW-0812">Transmembrane</keyword>
<evidence type="ECO:0000313" key="3">
    <source>
        <dbReference type="EMBL" id="CRZ04889.1"/>
    </source>
</evidence>
<evidence type="ECO:0000259" key="2">
    <source>
        <dbReference type="Pfam" id="PF05011"/>
    </source>
</evidence>
<dbReference type="Pfam" id="PF05011">
    <property type="entry name" value="DBR1"/>
    <property type="match status" value="1"/>
</dbReference>
<protein>
    <recommendedName>
        <fullName evidence="2">Lariat debranching enzyme C-terminal domain-containing protein</fullName>
    </recommendedName>
</protein>
<dbReference type="PANTHER" id="PTHR12849">
    <property type="entry name" value="RNA LARIAT DEBRANCHING ENZYME"/>
    <property type="match status" value="1"/>
</dbReference>
<dbReference type="PANTHER" id="PTHR12849:SF0">
    <property type="entry name" value="LARIAT DEBRANCHING ENZYME"/>
    <property type="match status" value="1"/>
</dbReference>
<feature type="domain" description="Lariat debranching enzyme C-terminal" evidence="2">
    <location>
        <begin position="271"/>
        <end position="341"/>
    </location>
</feature>
<evidence type="ECO:0000256" key="1">
    <source>
        <dbReference type="SAM" id="Phobius"/>
    </source>
</evidence>
<dbReference type="SUPFAM" id="SSF56300">
    <property type="entry name" value="Metallo-dependent phosphatases"/>
    <property type="match status" value="1"/>
</dbReference>
<feature type="transmembrane region" description="Helical" evidence="1">
    <location>
        <begin position="369"/>
        <end position="395"/>
    </location>
</feature>
<dbReference type="InterPro" id="IPR029052">
    <property type="entry name" value="Metallo-depent_PP-like"/>
</dbReference>
<dbReference type="GO" id="GO:0008419">
    <property type="term" value="F:RNA lariat debranching enzyme activity"/>
    <property type="evidence" value="ECO:0007669"/>
    <property type="project" value="TreeGrafter"/>
</dbReference>
<dbReference type="GO" id="GO:0005634">
    <property type="term" value="C:nucleus"/>
    <property type="evidence" value="ECO:0007669"/>
    <property type="project" value="TreeGrafter"/>
</dbReference>
<dbReference type="AlphaFoldDB" id="A0A0H5R924"/>
<keyword evidence="1" id="KW-1133">Transmembrane helix</keyword>